<evidence type="ECO:0000256" key="1">
    <source>
        <dbReference type="SAM" id="SignalP"/>
    </source>
</evidence>
<feature type="signal peptide" evidence="1">
    <location>
        <begin position="1"/>
        <end position="26"/>
    </location>
</feature>
<evidence type="ECO:0000313" key="2">
    <source>
        <dbReference type="Proteomes" id="UP000887572"/>
    </source>
</evidence>
<evidence type="ECO:0000313" key="3">
    <source>
        <dbReference type="WBParaSite" id="Gr19_v10_g2957.t1"/>
    </source>
</evidence>
<dbReference type="WBParaSite" id="Gr19_v10_g2957.t1">
    <property type="protein sequence ID" value="Gr19_v10_g2957.t1"/>
    <property type="gene ID" value="Gr19_v10_g2957"/>
</dbReference>
<accession>A0A914HNL4</accession>
<organism evidence="2 3">
    <name type="scientific">Globodera rostochiensis</name>
    <name type="common">Golden nematode worm</name>
    <name type="synonym">Heterodera rostochiensis</name>
    <dbReference type="NCBI Taxonomy" id="31243"/>
    <lineage>
        <taxon>Eukaryota</taxon>
        <taxon>Metazoa</taxon>
        <taxon>Ecdysozoa</taxon>
        <taxon>Nematoda</taxon>
        <taxon>Chromadorea</taxon>
        <taxon>Rhabditida</taxon>
        <taxon>Tylenchina</taxon>
        <taxon>Tylenchomorpha</taxon>
        <taxon>Tylenchoidea</taxon>
        <taxon>Heteroderidae</taxon>
        <taxon>Heteroderinae</taxon>
        <taxon>Globodera</taxon>
    </lineage>
</organism>
<dbReference type="AlphaFoldDB" id="A0A914HNL4"/>
<keyword evidence="1" id="KW-0732">Signal</keyword>
<reference evidence="3" key="1">
    <citation type="submission" date="2022-11" db="UniProtKB">
        <authorList>
            <consortium name="WormBaseParasite"/>
        </authorList>
    </citation>
    <scope>IDENTIFICATION</scope>
</reference>
<proteinExistence type="predicted"/>
<protein>
    <submittedName>
        <fullName evidence="3">Uncharacterized protein</fullName>
    </submittedName>
</protein>
<feature type="chain" id="PRO_5037986770" evidence="1">
    <location>
        <begin position="27"/>
        <end position="108"/>
    </location>
</feature>
<sequence length="108" mass="12181">MSMFWLDPFRIVGSIVLVLVICTVDGNEQNANGFKINDQQKEMNESSGQAIVVSLKQQTDQNETNDKIDTLKTDQQQEQFANMIREMEQKQKNVHGASAAGGFFRQKA</sequence>
<name>A0A914HNL4_GLORO</name>
<dbReference type="Proteomes" id="UP000887572">
    <property type="component" value="Unplaced"/>
</dbReference>
<keyword evidence="2" id="KW-1185">Reference proteome</keyword>